<keyword evidence="3" id="KW-1185">Reference proteome</keyword>
<sequence>MASSRPPAKGVPPAPMATDREEWDEERIEAALRRLKDLHVQLRNLRSSIPRMMEPMITQHSSPTALLSATNMATTTVQKEIGDFKSLMLEDSTKKVLDHAEQSRKENPKGIRQWRARDDPDWLNIDSS</sequence>
<feature type="region of interest" description="Disordered" evidence="1">
    <location>
        <begin position="98"/>
        <end position="128"/>
    </location>
</feature>
<organism evidence="2 3">
    <name type="scientific">Pleurostoma richardsiae</name>
    <dbReference type="NCBI Taxonomy" id="41990"/>
    <lineage>
        <taxon>Eukaryota</taxon>
        <taxon>Fungi</taxon>
        <taxon>Dikarya</taxon>
        <taxon>Ascomycota</taxon>
        <taxon>Pezizomycotina</taxon>
        <taxon>Sordariomycetes</taxon>
        <taxon>Sordariomycetidae</taxon>
        <taxon>Calosphaeriales</taxon>
        <taxon>Pleurostomataceae</taxon>
        <taxon>Pleurostoma</taxon>
    </lineage>
</organism>
<dbReference type="EMBL" id="JANBVO010000043">
    <property type="protein sequence ID" value="KAJ9134498.1"/>
    <property type="molecule type" value="Genomic_DNA"/>
</dbReference>
<gene>
    <name evidence="2" type="ORF">NKR23_g10085</name>
</gene>
<comment type="caution">
    <text evidence="2">The sequence shown here is derived from an EMBL/GenBank/DDBJ whole genome shotgun (WGS) entry which is preliminary data.</text>
</comment>
<dbReference type="AlphaFoldDB" id="A0AA38VEG8"/>
<reference evidence="2" key="1">
    <citation type="submission" date="2022-07" db="EMBL/GenBank/DDBJ databases">
        <title>Fungi with potential for degradation of polypropylene.</title>
        <authorList>
            <person name="Gostincar C."/>
        </authorList>
    </citation>
    <scope>NUCLEOTIDE SEQUENCE</scope>
    <source>
        <strain evidence="2">EXF-13308</strain>
    </source>
</reference>
<evidence type="ECO:0000256" key="1">
    <source>
        <dbReference type="SAM" id="MobiDB-lite"/>
    </source>
</evidence>
<protein>
    <submittedName>
        <fullName evidence="2">Uncharacterized protein</fullName>
    </submittedName>
</protein>
<evidence type="ECO:0000313" key="2">
    <source>
        <dbReference type="EMBL" id="KAJ9134498.1"/>
    </source>
</evidence>
<proteinExistence type="predicted"/>
<feature type="compositionally biased region" description="Basic and acidic residues" evidence="1">
    <location>
        <begin position="98"/>
        <end position="120"/>
    </location>
</feature>
<evidence type="ECO:0000313" key="3">
    <source>
        <dbReference type="Proteomes" id="UP001174694"/>
    </source>
</evidence>
<name>A0AA38VEG8_9PEZI</name>
<dbReference type="Proteomes" id="UP001174694">
    <property type="component" value="Unassembled WGS sequence"/>
</dbReference>
<accession>A0AA38VEG8</accession>
<feature type="region of interest" description="Disordered" evidence="1">
    <location>
        <begin position="1"/>
        <end position="23"/>
    </location>
</feature>